<name>A0AA87ZST3_FICCA</name>
<keyword evidence="10" id="KW-1185">Reference proteome</keyword>
<comment type="caution">
    <text evidence="9">The sequence shown here is derived from an EMBL/GenBank/DDBJ whole genome shotgun (WGS) entry which is preliminary data.</text>
</comment>
<evidence type="ECO:0000256" key="2">
    <source>
        <dbReference type="ARBA" id="ARBA00022670"/>
    </source>
</evidence>
<dbReference type="GO" id="GO:0005576">
    <property type="term" value="C:extracellular region"/>
    <property type="evidence" value="ECO:0007669"/>
    <property type="project" value="TreeGrafter"/>
</dbReference>
<dbReference type="InterPro" id="IPR034161">
    <property type="entry name" value="Pepsin-like_plant"/>
</dbReference>
<dbReference type="InterPro" id="IPR032861">
    <property type="entry name" value="TAXi_N"/>
</dbReference>
<feature type="signal peptide" evidence="7">
    <location>
        <begin position="1"/>
        <end position="32"/>
    </location>
</feature>
<evidence type="ECO:0000313" key="10">
    <source>
        <dbReference type="Proteomes" id="UP001187192"/>
    </source>
</evidence>
<evidence type="ECO:0000256" key="7">
    <source>
        <dbReference type="SAM" id="SignalP"/>
    </source>
</evidence>
<sequence length="484" mass="52526">MASSSSSSTFSLVSLALLLISAFSLLISPCSSTKITLSLSPTFHNQRSSDPIQSLTSLASASLSRAHNLKHPKSSNTTTSDDDSVFSSSNYVPKTPLFPRSYGGYSVLLRFGTPPQTVELVMDTGSSLVWFPCTSRYRCSRCSFPNTQNPVAKFIPKLSSSAKLIGCGNAKCQWVLGPTAKCDAAGGEDQKKTGCPAYIIQYGSGLTLGLLLSESLDFPGKIVRDFLVGCSIISSRQPAGIAGFGRGVESLPSQMGLAKFSYCLVSHRFDDTSFSSDLVLYSSSDDREEENGRNPILYTPFQKNPSLSSRPAFKEYYYVLLRKVIVGGQHVKIPYKFLVPGSDGNGGTIVDSGSTFTFLDKPVYDAVSGEFAKQMKNYTRAKGIESQTGLSPCFDISKEKNAIFPELVLQFKGGAKMELPLTNYFSVVENLGTVCLTFVTNNVVGGPEFIGGPAIILGNFQQANFLIEYDLKNERFGFRRQTCK</sequence>
<evidence type="ECO:0000259" key="8">
    <source>
        <dbReference type="PROSITE" id="PS51767"/>
    </source>
</evidence>
<feature type="compositionally biased region" description="Low complexity" evidence="6">
    <location>
        <begin position="74"/>
        <end position="86"/>
    </location>
</feature>
<dbReference type="PANTHER" id="PTHR47967">
    <property type="entry name" value="OS07G0603500 PROTEIN-RELATED"/>
    <property type="match status" value="1"/>
</dbReference>
<evidence type="ECO:0000256" key="1">
    <source>
        <dbReference type="ARBA" id="ARBA00007447"/>
    </source>
</evidence>
<dbReference type="CDD" id="cd05476">
    <property type="entry name" value="pepsin_A_like_plant"/>
    <property type="match status" value="1"/>
</dbReference>
<evidence type="ECO:0000313" key="9">
    <source>
        <dbReference type="EMBL" id="GMN39527.1"/>
    </source>
</evidence>
<dbReference type="InterPro" id="IPR032799">
    <property type="entry name" value="TAXi_C"/>
</dbReference>
<dbReference type="Gene3D" id="2.40.70.10">
    <property type="entry name" value="Acid Proteases"/>
    <property type="match status" value="2"/>
</dbReference>
<dbReference type="Pfam" id="PF14541">
    <property type="entry name" value="TAXi_C"/>
    <property type="match status" value="1"/>
</dbReference>
<dbReference type="EMBL" id="BTGU01000009">
    <property type="protein sequence ID" value="GMN39527.1"/>
    <property type="molecule type" value="Genomic_DNA"/>
</dbReference>
<comment type="similarity">
    <text evidence="1">Belongs to the peptidase A1 family.</text>
</comment>
<keyword evidence="3" id="KW-0064">Aspartyl protease</keyword>
<feature type="chain" id="PRO_5041637924" description="Peptidase A1 domain-containing protein" evidence="7">
    <location>
        <begin position="33"/>
        <end position="484"/>
    </location>
</feature>
<feature type="region of interest" description="Disordered" evidence="6">
    <location>
        <begin position="66"/>
        <end position="86"/>
    </location>
</feature>
<accession>A0AA87ZST3</accession>
<evidence type="ECO:0000256" key="6">
    <source>
        <dbReference type="SAM" id="MobiDB-lite"/>
    </source>
</evidence>
<dbReference type="AlphaFoldDB" id="A0AA87ZST3"/>
<evidence type="ECO:0000256" key="5">
    <source>
        <dbReference type="ARBA" id="ARBA00023180"/>
    </source>
</evidence>
<dbReference type="Pfam" id="PF14543">
    <property type="entry name" value="TAXi_N"/>
    <property type="match status" value="1"/>
</dbReference>
<dbReference type="PROSITE" id="PS51767">
    <property type="entry name" value="PEPTIDASE_A1"/>
    <property type="match status" value="1"/>
</dbReference>
<feature type="domain" description="Peptidase A1" evidence="8">
    <location>
        <begin position="105"/>
        <end position="479"/>
    </location>
</feature>
<proteinExistence type="inferred from homology"/>
<dbReference type="InterPro" id="IPR051708">
    <property type="entry name" value="Plant_Aspart_Prot_A1"/>
</dbReference>
<dbReference type="SUPFAM" id="SSF50630">
    <property type="entry name" value="Acid proteases"/>
    <property type="match status" value="1"/>
</dbReference>
<dbReference type="FunFam" id="2.40.70.10:FF:000034">
    <property type="entry name" value="Aspartyl protease family protein"/>
    <property type="match status" value="1"/>
</dbReference>
<dbReference type="InterPro" id="IPR021109">
    <property type="entry name" value="Peptidase_aspartic_dom_sf"/>
</dbReference>
<organism evidence="9 10">
    <name type="scientific">Ficus carica</name>
    <name type="common">Common fig</name>
    <dbReference type="NCBI Taxonomy" id="3494"/>
    <lineage>
        <taxon>Eukaryota</taxon>
        <taxon>Viridiplantae</taxon>
        <taxon>Streptophyta</taxon>
        <taxon>Embryophyta</taxon>
        <taxon>Tracheophyta</taxon>
        <taxon>Spermatophyta</taxon>
        <taxon>Magnoliopsida</taxon>
        <taxon>eudicotyledons</taxon>
        <taxon>Gunneridae</taxon>
        <taxon>Pentapetalae</taxon>
        <taxon>rosids</taxon>
        <taxon>fabids</taxon>
        <taxon>Rosales</taxon>
        <taxon>Moraceae</taxon>
        <taxon>Ficeae</taxon>
        <taxon>Ficus</taxon>
    </lineage>
</organism>
<gene>
    <name evidence="9" type="ORF">TIFTF001_008753</name>
</gene>
<reference evidence="9" key="1">
    <citation type="submission" date="2023-07" db="EMBL/GenBank/DDBJ databases">
        <title>draft genome sequence of fig (Ficus carica).</title>
        <authorList>
            <person name="Takahashi T."/>
            <person name="Nishimura K."/>
        </authorList>
    </citation>
    <scope>NUCLEOTIDE SEQUENCE</scope>
</reference>
<evidence type="ECO:0000256" key="3">
    <source>
        <dbReference type="ARBA" id="ARBA00022750"/>
    </source>
</evidence>
<evidence type="ECO:0000256" key="4">
    <source>
        <dbReference type="ARBA" id="ARBA00022801"/>
    </source>
</evidence>
<dbReference type="PANTHER" id="PTHR47967:SF36">
    <property type="entry name" value="PEPTIDASE A1 DOMAIN-CONTAINING PROTEIN"/>
    <property type="match status" value="1"/>
</dbReference>
<dbReference type="InterPro" id="IPR033121">
    <property type="entry name" value="PEPTIDASE_A1"/>
</dbReference>
<keyword evidence="4" id="KW-0378">Hydrolase</keyword>
<keyword evidence="5" id="KW-0325">Glycoprotein</keyword>
<protein>
    <recommendedName>
        <fullName evidence="8">Peptidase A1 domain-containing protein</fullName>
    </recommendedName>
</protein>
<dbReference type="Proteomes" id="UP001187192">
    <property type="component" value="Unassembled WGS sequence"/>
</dbReference>
<keyword evidence="7" id="KW-0732">Signal</keyword>
<keyword evidence="2" id="KW-0645">Protease</keyword>
<dbReference type="GO" id="GO:0006508">
    <property type="term" value="P:proteolysis"/>
    <property type="evidence" value="ECO:0007669"/>
    <property type="project" value="UniProtKB-KW"/>
</dbReference>
<dbReference type="GO" id="GO:0004190">
    <property type="term" value="F:aspartic-type endopeptidase activity"/>
    <property type="evidence" value="ECO:0007669"/>
    <property type="project" value="UniProtKB-KW"/>
</dbReference>